<dbReference type="AlphaFoldDB" id="A0A6A5H0I7"/>
<dbReference type="KEGG" id="crq:GCK72_008758"/>
<evidence type="ECO:0000313" key="1">
    <source>
        <dbReference type="EMBL" id="KAF1760509.1"/>
    </source>
</evidence>
<dbReference type="EMBL" id="WUAV01000003">
    <property type="protein sequence ID" value="KAF1760509.1"/>
    <property type="molecule type" value="Genomic_DNA"/>
</dbReference>
<evidence type="ECO:0008006" key="3">
    <source>
        <dbReference type="Google" id="ProtNLM"/>
    </source>
</evidence>
<dbReference type="Gene3D" id="3.30.420.10">
    <property type="entry name" value="Ribonuclease H-like superfamily/Ribonuclease H"/>
    <property type="match status" value="1"/>
</dbReference>
<sequence length="341" mass="38514">MERSTRFEVNGTLKKKLNNDKPISSDTVIDLLLSVGRDFGGYGYQIYELLRAQNARLIRFNPRFLRTTVFNAVVHQNPQAYRDLANSDRVMEERFDEIIRIIHLTGGRHSPWPVYMDTEGSYKKCRNGTNLAMMILFDVITRRVFLLRVDQLNVWDLADVKVALNLYSYRMVTFGREMFLKHQWGDLQGRNGSQLISLLNAADRIGVVVHKTETLSNWTVQRLREDQKQYAAMDVVALHYHNVGTRVQWEYNLTDSPPSITAPVSVLASAPAPVSSPVTSSPPSITAPVSVLASAPASVSSPVASSFWLTTTIHHRSRLCSRLCSCSRLYLCLITPLPSPF</sequence>
<gene>
    <name evidence="1" type="ORF">GCK72_008758</name>
</gene>
<comment type="caution">
    <text evidence="1">The sequence shown here is derived from an EMBL/GenBank/DDBJ whole genome shotgun (WGS) entry which is preliminary data.</text>
</comment>
<accession>A0A6A5H0I7</accession>
<proteinExistence type="predicted"/>
<dbReference type="GO" id="GO:0003676">
    <property type="term" value="F:nucleic acid binding"/>
    <property type="evidence" value="ECO:0007669"/>
    <property type="project" value="InterPro"/>
</dbReference>
<dbReference type="InterPro" id="IPR036397">
    <property type="entry name" value="RNaseH_sf"/>
</dbReference>
<evidence type="ECO:0000313" key="2">
    <source>
        <dbReference type="Proteomes" id="UP000483820"/>
    </source>
</evidence>
<protein>
    <recommendedName>
        <fullName evidence="3">3'-5' exonuclease domain-containing protein</fullName>
    </recommendedName>
</protein>
<dbReference type="CTD" id="78774744"/>
<dbReference type="GeneID" id="78774744"/>
<dbReference type="SUPFAM" id="SSF53098">
    <property type="entry name" value="Ribonuclease H-like"/>
    <property type="match status" value="1"/>
</dbReference>
<name>A0A6A5H0I7_CAERE</name>
<organism evidence="1 2">
    <name type="scientific">Caenorhabditis remanei</name>
    <name type="common">Caenorhabditis vulgaris</name>
    <dbReference type="NCBI Taxonomy" id="31234"/>
    <lineage>
        <taxon>Eukaryota</taxon>
        <taxon>Metazoa</taxon>
        <taxon>Ecdysozoa</taxon>
        <taxon>Nematoda</taxon>
        <taxon>Chromadorea</taxon>
        <taxon>Rhabditida</taxon>
        <taxon>Rhabditina</taxon>
        <taxon>Rhabditomorpha</taxon>
        <taxon>Rhabditoidea</taxon>
        <taxon>Rhabditidae</taxon>
        <taxon>Peloderinae</taxon>
        <taxon>Caenorhabditis</taxon>
    </lineage>
</organism>
<dbReference type="RefSeq" id="XP_053586601.1">
    <property type="nucleotide sequence ID" value="XM_053727024.1"/>
</dbReference>
<dbReference type="InterPro" id="IPR012337">
    <property type="entry name" value="RNaseH-like_sf"/>
</dbReference>
<reference evidence="1 2" key="1">
    <citation type="submission" date="2019-12" db="EMBL/GenBank/DDBJ databases">
        <title>Chromosome-level assembly of the Caenorhabditis remanei genome.</title>
        <authorList>
            <person name="Teterina A.A."/>
            <person name="Willis J.H."/>
            <person name="Phillips P.C."/>
        </authorList>
    </citation>
    <scope>NUCLEOTIDE SEQUENCE [LARGE SCALE GENOMIC DNA]</scope>
    <source>
        <strain evidence="1 2">PX506</strain>
        <tissue evidence="1">Whole organism</tissue>
    </source>
</reference>
<dbReference type="Proteomes" id="UP000483820">
    <property type="component" value="Chromosome III"/>
</dbReference>